<evidence type="ECO:0000256" key="1">
    <source>
        <dbReference type="SAM" id="Coils"/>
    </source>
</evidence>
<dbReference type="AlphaFoldDB" id="A0A820A7F4"/>
<feature type="region of interest" description="Disordered" evidence="2">
    <location>
        <begin position="390"/>
        <end position="417"/>
    </location>
</feature>
<feature type="compositionally biased region" description="Polar residues" evidence="2">
    <location>
        <begin position="390"/>
        <end position="405"/>
    </location>
</feature>
<evidence type="ECO:0000313" key="4">
    <source>
        <dbReference type="Proteomes" id="UP000663836"/>
    </source>
</evidence>
<feature type="compositionally biased region" description="Basic residues" evidence="2">
    <location>
        <begin position="406"/>
        <end position="417"/>
    </location>
</feature>
<gene>
    <name evidence="3" type="ORF">JBS370_LOCUS35829</name>
</gene>
<feature type="compositionally biased region" description="Polar residues" evidence="2">
    <location>
        <begin position="445"/>
        <end position="479"/>
    </location>
</feature>
<evidence type="ECO:0000313" key="3">
    <source>
        <dbReference type="EMBL" id="CAF4187081.1"/>
    </source>
</evidence>
<accession>A0A820A7F4</accession>
<dbReference type="Proteomes" id="UP000663836">
    <property type="component" value="Unassembled WGS sequence"/>
</dbReference>
<protein>
    <submittedName>
        <fullName evidence="3">Uncharacterized protein</fullName>
    </submittedName>
</protein>
<feature type="coiled-coil region" evidence="1">
    <location>
        <begin position="166"/>
        <end position="193"/>
    </location>
</feature>
<feature type="region of interest" description="Disordered" evidence="2">
    <location>
        <begin position="445"/>
        <end position="534"/>
    </location>
</feature>
<evidence type="ECO:0000256" key="2">
    <source>
        <dbReference type="SAM" id="MobiDB-lite"/>
    </source>
</evidence>
<organism evidence="3 4">
    <name type="scientific">Rotaria sordida</name>
    <dbReference type="NCBI Taxonomy" id="392033"/>
    <lineage>
        <taxon>Eukaryota</taxon>
        <taxon>Metazoa</taxon>
        <taxon>Spiralia</taxon>
        <taxon>Gnathifera</taxon>
        <taxon>Rotifera</taxon>
        <taxon>Eurotatoria</taxon>
        <taxon>Bdelloidea</taxon>
        <taxon>Philodinida</taxon>
        <taxon>Philodinidae</taxon>
        <taxon>Rotaria</taxon>
    </lineage>
</organism>
<proteinExistence type="predicted"/>
<keyword evidence="1" id="KW-0175">Coiled coil</keyword>
<comment type="caution">
    <text evidence="3">The sequence shown here is derived from an EMBL/GenBank/DDBJ whole genome shotgun (WGS) entry which is preliminary data.</text>
</comment>
<dbReference type="EMBL" id="CAJOBD010013065">
    <property type="protein sequence ID" value="CAF4187081.1"/>
    <property type="molecule type" value="Genomic_DNA"/>
</dbReference>
<name>A0A820A7F4_9BILA</name>
<sequence>MATQNKGHHVKINNHPTVYIQQKSEEQVFSQKFTQLSITTNNQQPTAMKDIVGEIKQIPDYLSKRNESYKQIINQIISTTANLATSNKTKEELRQISILIYKIMVIQIYNSLWTTYLKSGTGQLIIQSKEQLNCLTNLHIWPKEIKTIITQKSIKMNATNENEIYMNFISNKLHELDNQLKQYQAELNQKINSFYGYTLKLQQLIETYIQQNMSSFRMEIEHKIELIHYDYYIQALKLEYYRHDPNVYQKNIMKQLCSSKYEQELTKQEFDLLQQQINYYNSPCQSFECSSLSQSELINSIQDSNIRQELFNQYKTIAVQSRLDIFNLYMKSAKSQMDECKKKFDANMKKLWHDQHSSSDNEKLSALMINLIEQRCNKIGDRIRYSKMNSNNINSTNDQQVPTNVQRKKCHGNRRDQRFRRKCRVKGMKPKIIEKLLMKRKQVENQNHNNTKHTNMQKIQSNKQTTDINNSSKPTTINPNKRKRDVSSQDLKLNSTLVRSTNTSQPLSKKIKEKNKTTTNSSMQNDNNTNKRKYRRPMYLKRLLPRFFKRISKILNYSLKDKVTRDFLIARLELLDEQYCLTVDQQLWQSYVNIGIEHQIWPNQLYNMAKTTDFELCQQYVIKYIKDIEHEHNLCQMKLREQSQLCSITTLPLDRIDSHMKKIVQNERHYLSLRNNEQLSKFKDDLHEQQLFEKSYIR</sequence>
<feature type="compositionally biased region" description="Polar residues" evidence="2">
    <location>
        <begin position="488"/>
        <end position="507"/>
    </location>
</feature>
<reference evidence="3" key="1">
    <citation type="submission" date="2021-02" db="EMBL/GenBank/DDBJ databases">
        <authorList>
            <person name="Nowell W R."/>
        </authorList>
    </citation>
    <scope>NUCLEOTIDE SEQUENCE</scope>
</reference>